<dbReference type="SUPFAM" id="SSF101327">
    <property type="entry name" value="YgfB-like"/>
    <property type="match status" value="1"/>
</dbReference>
<sequence length="216" mass="24124">MIDNKALDALVFSLNECVLPELHLNKAGLTGFFYALTITPCIIDPSEWMAELFLGDRPDLSGRQVKRLKKAVVAVVKSANKSMLADKLEFPYDFSEIDEETMADIWHWCYGFLRGINLRWSFWQSGIIAKETGQCYDLVKGSINIITALVTEDLSYLDNLEQLKSRIGGNIEGGASDERILAAVLPTLPEAYQCLRIFAATMSKRLQAHQSVKASS</sequence>
<gene>
    <name evidence="1" type="ORF">A1355_22230</name>
</gene>
<name>A0A177P0M9_9GAMM</name>
<dbReference type="Gene3D" id="1.20.120.740">
    <property type="entry name" value="YgfB uncharacterised protein family UPF0149, PF03695"/>
    <property type="match status" value="1"/>
</dbReference>
<organism evidence="1 2">
    <name type="scientific">Methylomonas koyamae</name>
    <dbReference type="NCBI Taxonomy" id="702114"/>
    <lineage>
        <taxon>Bacteria</taxon>
        <taxon>Pseudomonadati</taxon>
        <taxon>Pseudomonadota</taxon>
        <taxon>Gammaproteobacteria</taxon>
        <taxon>Methylococcales</taxon>
        <taxon>Methylococcaceae</taxon>
        <taxon>Methylomonas</taxon>
    </lineage>
</organism>
<accession>A0A177P0M9</accession>
<evidence type="ECO:0000313" key="1">
    <source>
        <dbReference type="EMBL" id="OAI22870.1"/>
    </source>
</evidence>
<reference evidence="2" key="1">
    <citation type="submission" date="2016-03" db="EMBL/GenBank/DDBJ databases">
        <authorList>
            <person name="Heylen K."/>
            <person name="De Vos P."/>
            <person name="Vekeman B."/>
        </authorList>
    </citation>
    <scope>NUCLEOTIDE SEQUENCE [LARGE SCALE GENOMIC DNA]</scope>
    <source>
        <strain evidence="2">R-45383</strain>
    </source>
</reference>
<comment type="caution">
    <text evidence="1">The sequence shown here is derived from an EMBL/GenBank/DDBJ whole genome shotgun (WGS) entry which is preliminary data.</text>
</comment>
<dbReference type="InterPro" id="IPR036255">
    <property type="entry name" value="YgfB-like_sf"/>
</dbReference>
<dbReference type="AlphaFoldDB" id="A0A177P0M9"/>
<evidence type="ECO:0008006" key="3">
    <source>
        <dbReference type="Google" id="ProtNLM"/>
    </source>
</evidence>
<dbReference type="NCBIfam" id="TIGR02292">
    <property type="entry name" value="ygfB_yecA"/>
    <property type="match status" value="1"/>
</dbReference>
<dbReference type="Pfam" id="PF03695">
    <property type="entry name" value="UPF0149"/>
    <property type="match status" value="1"/>
</dbReference>
<protein>
    <recommendedName>
        <fullName evidence="3">YecA family protein</fullName>
    </recommendedName>
</protein>
<proteinExistence type="predicted"/>
<dbReference type="InterPro" id="IPR011978">
    <property type="entry name" value="YgfB-like"/>
</dbReference>
<keyword evidence="2" id="KW-1185">Reference proteome</keyword>
<dbReference type="OrthoDB" id="212300at2"/>
<dbReference type="EMBL" id="LUUK01000071">
    <property type="protein sequence ID" value="OAI22870.1"/>
    <property type="molecule type" value="Genomic_DNA"/>
</dbReference>
<dbReference type="Proteomes" id="UP000077628">
    <property type="component" value="Unassembled WGS sequence"/>
</dbReference>
<evidence type="ECO:0000313" key="2">
    <source>
        <dbReference type="Proteomes" id="UP000077628"/>
    </source>
</evidence>